<evidence type="ECO:0000256" key="4">
    <source>
        <dbReference type="ARBA" id="ARBA00022989"/>
    </source>
</evidence>
<comment type="similarity">
    <text evidence="2">Belongs to the NRAMP (TC 2.A.55) family.</text>
</comment>
<reference evidence="8" key="4">
    <citation type="submission" date="2019-03" db="UniProtKB">
        <authorList>
            <consortium name="EnsemblPlants"/>
        </authorList>
    </citation>
    <scope>IDENTIFICATION</scope>
</reference>
<feature type="transmembrane region" description="Helical" evidence="7">
    <location>
        <begin position="575"/>
        <end position="600"/>
    </location>
</feature>
<reference evidence="8" key="3">
    <citation type="journal article" date="2017" name="Nature">
        <title>Genome sequence of the progenitor of the wheat D genome Aegilops tauschii.</title>
        <authorList>
            <person name="Luo M.C."/>
            <person name="Gu Y.Q."/>
            <person name="Puiu D."/>
            <person name="Wang H."/>
            <person name="Twardziok S.O."/>
            <person name="Deal K.R."/>
            <person name="Huo N."/>
            <person name="Zhu T."/>
            <person name="Wang L."/>
            <person name="Wang Y."/>
            <person name="McGuire P.E."/>
            <person name="Liu S."/>
            <person name="Long H."/>
            <person name="Ramasamy R.K."/>
            <person name="Rodriguez J.C."/>
            <person name="Van S.L."/>
            <person name="Yuan L."/>
            <person name="Wang Z."/>
            <person name="Xia Z."/>
            <person name="Xiao L."/>
            <person name="Anderson O.D."/>
            <person name="Ouyang S."/>
            <person name="Liang Y."/>
            <person name="Zimin A.V."/>
            <person name="Pertea G."/>
            <person name="Qi P."/>
            <person name="Bennetzen J.L."/>
            <person name="Dai X."/>
            <person name="Dawson M.W."/>
            <person name="Muller H.G."/>
            <person name="Kugler K."/>
            <person name="Rivarola-Duarte L."/>
            <person name="Spannagl M."/>
            <person name="Mayer K.F.X."/>
            <person name="Lu F.H."/>
            <person name="Bevan M.W."/>
            <person name="Leroy P."/>
            <person name="Li P."/>
            <person name="You F.M."/>
            <person name="Sun Q."/>
            <person name="Liu Z."/>
            <person name="Lyons E."/>
            <person name="Wicker T."/>
            <person name="Salzberg S.L."/>
            <person name="Devos K.M."/>
            <person name="Dvorak J."/>
        </authorList>
    </citation>
    <scope>NUCLEOTIDE SEQUENCE [LARGE SCALE GENOMIC DNA]</scope>
    <source>
        <strain evidence="8">cv. AL8/78</strain>
    </source>
</reference>
<feature type="transmembrane region" description="Helical" evidence="7">
    <location>
        <begin position="158"/>
        <end position="173"/>
    </location>
</feature>
<accession>A0A453EWX6</accession>
<evidence type="ECO:0000256" key="2">
    <source>
        <dbReference type="ARBA" id="ARBA00009965"/>
    </source>
</evidence>
<reference evidence="8" key="5">
    <citation type="journal article" date="2021" name="G3 (Bethesda)">
        <title>Aegilops tauschii genome assembly Aet v5.0 features greater sequence contiguity and improved annotation.</title>
        <authorList>
            <person name="Wang L."/>
            <person name="Zhu T."/>
            <person name="Rodriguez J.C."/>
            <person name="Deal K.R."/>
            <person name="Dubcovsky J."/>
            <person name="McGuire P.E."/>
            <person name="Lux T."/>
            <person name="Spannagl M."/>
            <person name="Mayer K.F.X."/>
            <person name="Baldrich P."/>
            <person name="Meyers B.C."/>
            <person name="Huo N."/>
            <person name="Gu Y.Q."/>
            <person name="Zhou H."/>
            <person name="Devos K.M."/>
            <person name="Bennetzen J.L."/>
            <person name="Unver T."/>
            <person name="Budak H."/>
            <person name="Gulick P.J."/>
            <person name="Galiba G."/>
            <person name="Kalapos B."/>
            <person name="Nelson D.R."/>
            <person name="Li P."/>
            <person name="You F.M."/>
            <person name="Luo M.C."/>
            <person name="Dvorak J."/>
        </authorList>
    </citation>
    <scope>NUCLEOTIDE SEQUENCE [LARGE SCALE GENOMIC DNA]</scope>
    <source>
        <strain evidence="8">cv. AL8/78</strain>
    </source>
</reference>
<feature type="transmembrane region" description="Helical" evidence="7">
    <location>
        <begin position="235"/>
        <end position="260"/>
    </location>
</feature>
<evidence type="ECO:0000313" key="8">
    <source>
        <dbReference type="EnsemblPlants" id="AET3Gv20497700.5"/>
    </source>
</evidence>
<feature type="transmembrane region" description="Helical" evidence="7">
    <location>
        <begin position="335"/>
        <end position="355"/>
    </location>
</feature>
<reference evidence="9" key="1">
    <citation type="journal article" date="2014" name="Science">
        <title>Ancient hybridizations among the ancestral genomes of bread wheat.</title>
        <authorList>
            <consortium name="International Wheat Genome Sequencing Consortium,"/>
            <person name="Marcussen T."/>
            <person name="Sandve S.R."/>
            <person name="Heier L."/>
            <person name="Spannagl M."/>
            <person name="Pfeifer M."/>
            <person name="Jakobsen K.S."/>
            <person name="Wulff B.B."/>
            <person name="Steuernagel B."/>
            <person name="Mayer K.F."/>
            <person name="Olsen O.A."/>
        </authorList>
    </citation>
    <scope>NUCLEOTIDE SEQUENCE [LARGE SCALE GENOMIC DNA]</scope>
    <source>
        <strain evidence="9">cv. AL8/78</strain>
    </source>
</reference>
<proteinExistence type="inferred from homology"/>
<dbReference type="Proteomes" id="UP000015105">
    <property type="component" value="Chromosome 3D"/>
</dbReference>
<feature type="transmembrane region" description="Helical" evidence="7">
    <location>
        <begin position="543"/>
        <end position="569"/>
    </location>
</feature>
<feature type="transmembrane region" description="Helical" evidence="7">
    <location>
        <begin position="193"/>
        <end position="215"/>
    </location>
</feature>
<dbReference type="PANTHER" id="PTHR11706">
    <property type="entry name" value="SOLUTE CARRIER PROTEIN FAMILY 11 MEMBER"/>
    <property type="match status" value="1"/>
</dbReference>
<dbReference type="EnsemblPlants" id="AET3Gv20497700.5">
    <property type="protein sequence ID" value="AET3Gv20497700.5"/>
    <property type="gene ID" value="AET3Gv20497700"/>
</dbReference>
<dbReference type="GO" id="GO:0005886">
    <property type="term" value="C:plasma membrane"/>
    <property type="evidence" value="ECO:0007669"/>
    <property type="project" value="TreeGrafter"/>
</dbReference>
<feature type="compositionally biased region" description="Basic and acidic residues" evidence="6">
    <location>
        <begin position="91"/>
        <end position="101"/>
    </location>
</feature>
<evidence type="ECO:0000313" key="9">
    <source>
        <dbReference type="Proteomes" id="UP000015105"/>
    </source>
</evidence>
<organism evidence="8 9">
    <name type="scientific">Aegilops tauschii subsp. strangulata</name>
    <name type="common">Goatgrass</name>
    <dbReference type="NCBI Taxonomy" id="200361"/>
    <lineage>
        <taxon>Eukaryota</taxon>
        <taxon>Viridiplantae</taxon>
        <taxon>Streptophyta</taxon>
        <taxon>Embryophyta</taxon>
        <taxon>Tracheophyta</taxon>
        <taxon>Spermatophyta</taxon>
        <taxon>Magnoliopsida</taxon>
        <taxon>Liliopsida</taxon>
        <taxon>Poales</taxon>
        <taxon>Poaceae</taxon>
        <taxon>BOP clade</taxon>
        <taxon>Pooideae</taxon>
        <taxon>Triticodae</taxon>
        <taxon>Triticeae</taxon>
        <taxon>Triticinae</taxon>
        <taxon>Aegilops</taxon>
    </lineage>
</organism>
<reference evidence="9" key="2">
    <citation type="journal article" date="2017" name="Nat. Plants">
        <title>The Aegilops tauschii genome reveals multiple impacts of transposons.</title>
        <authorList>
            <person name="Zhao G."/>
            <person name="Zou C."/>
            <person name="Li K."/>
            <person name="Wang K."/>
            <person name="Li T."/>
            <person name="Gao L."/>
            <person name="Zhang X."/>
            <person name="Wang H."/>
            <person name="Yang Z."/>
            <person name="Liu X."/>
            <person name="Jiang W."/>
            <person name="Mao L."/>
            <person name="Kong X."/>
            <person name="Jiao Y."/>
            <person name="Jia J."/>
        </authorList>
    </citation>
    <scope>NUCLEOTIDE SEQUENCE [LARGE SCALE GENOMIC DNA]</scope>
    <source>
        <strain evidence="9">cv. AL8/78</strain>
    </source>
</reference>
<feature type="region of interest" description="Disordered" evidence="6">
    <location>
        <begin position="79"/>
        <end position="113"/>
    </location>
</feature>
<evidence type="ECO:0000256" key="7">
    <source>
        <dbReference type="SAM" id="Phobius"/>
    </source>
</evidence>
<evidence type="ECO:0000256" key="1">
    <source>
        <dbReference type="ARBA" id="ARBA00004141"/>
    </source>
</evidence>
<dbReference type="Pfam" id="PF01566">
    <property type="entry name" value="Nramp"/>
    <property type="match status" value="1"/>
</dbReference>
<dbReference type="NCBIfam" id="NF037982">
    <property type="entry name" value="Nramp_1"/>
    <property type="match status" value="1"/>
</dbReference>
<feature type="transmembrane region" description="Helical" evidence="7">
    <location>
        <begin position="297"/>
        <end position="315"/>
    </location>
</feature>
<dbReference type="STRING" id="200361.A0A453EWX6"/>
<dbReference type="InterPro" id="IPR001046">
    <property type="entry name" value="NRAMP_fam"/>
</dbReference>
<evidence type="ECO:0000256" key="5">
    <source>
        <dbReference type="ARBA" id="ARBA00023136"/>
    </source>
</evidence>
<feature type="compositionally biased region" description="Polar residues" evidence="6">
    <location>
        <begin position="79"/>
        <end position="89"/>
    </location>
</feature>
<keyword evidence="9" id="KW-1185">Reference proteome</keyword>
<evidence type="ECO:0008006" key="10">
    <source>
        <dbReference type="Google" id="ProtNLM"/>
    </source>
</evidence>
<feature type="transmembrane region" description="Helical" evidence="7">
    <location>
        <begin position="472"/>
        <end position="496"/>
    </location>
</feature>
<keyword evidence="5 7" id="KW-0472">Membrane</keyword>
<keyword evidence="4 7" id="KW-1133">Transmembrane helix</keyword>
<dbReference type="AlphaFoldDB" id="A0A453EWX6"/>
<evidence type="ECO:0000256" key="6">
    <source>
        <dbReference type="SAM" id="MobiDB-lite"/>
    </source>
</evidence>
<protein>
    <recommendedName>
        <fullName evidence="10">Metal transporter</fullName>
    </recommendedName>
</protein>
<dbReference type="Gramene" id="AET3Gv20497700.5">
    <property type="protein sequence ID" value="AET3Gv20497700.5"/>
    <property type="gene ID" value="AET3Gv20497700"/>
</dbReference>
<dbReference type="NCBIfam" id="TIGR01197">
    <property type="entry name" value="nramp"/>
    <property type="match status" value="1"/>
</dbReference>
<dbReference type="PRINTS" id="PR00447">
    <property type="entry name" value="NATRESASSCMP"/>
</dbReference>
<sequence>LRGVCPKQQRSRHYYYTRIEELPARETTLILDACSPNPSISHYICTSLCKQNGELTLSAACILDWNGYKASLDEKSQSQAYVSTRSASQKARREMEERGSIGRDGGQQQDGNGRAVAIADGDVIEMEAAAASTVASSGQQGDDAAGGVHVQGPRWKRFLAYVGPGFLISMAYLDPSNLQTDLQAGYSHRYELLWVLLFGFIFVLIIQSLAAKLGIVTGRHLAELCMSEYPKPVRYGLWFFAELGVIAATIPGVLGTALAYNMVLDLPFWAGVLICAATVILLLGLQSYGVRKLEFMIAVFMLIMASCFFIELSHVNPPMNELIEGLFIPRLKGHYAISDAVALISALVVPHNLFLHSSLVSSRNLPSSSEAVKDASVFFLLENAFALFLALVINVAIVSLSGTICADNLSLDDTNTCSSLTLKSASVLFKNILGRSRSIFYGLALLASGQSCAVVTTYSGQYIMQGFSGMRVFIIYLFAPCLTMVPTLIICGIGGALRVRQLINIAAVILSFVLPFALVPLLKFSSCCSMIGPYKNSTWITRISWILSLVIIGINTYFFCTSFVSWLVYSDLPRFAKAIISTLVFPFMAAYIAAVIYLAFRKVSTNAVLPSSSVSCEIEVAEVPRQDNKDEVLALHC</sequence>
<comment type="subcellular location">
    <subcellularLocation>
        <location evidence="1">Membrane</location>
        <topology evidence="1">Multi-pass membrane protein</topology>
    </subcellularLocation>
</comment>
<dbReference type="GO" id="GO:0034755">
    <property type="term" value="P:iron ion transmembrane transport"/>
    <property type="evidence" value="ECO:0007669"/>
    <property type="project" value="TreeGrafter"/>
</dbReference>
<feature type="transmembrane region" description="Helical" evidence="7">
    <location>
        <begin position="502"/>
        <end position="522"/>
    </location>
</feature>
<dbReference type="GO" id="GO:0015086">
    <property type="term" value="F:cadmium ion transmembrane transporter activity"/>
    <property type="evidence" value="ECO:0007669"/>
    <property type="project" value="TreeGrafter"/>
</dbReference>
<evidence type="ECO:0000256" key="3">
    <source>
        <dbReference type="ARBA" id="ARBA00022692"/>
    </source>
</evidence>
<keyword evidence="3 7" id="KW-0812">Transmembrane</keyword>
<feature type="transmembrane region" description="Helical" evidence="7">
    <location>
        <begin position="439"/>
        <end position="460"/>
    </location>
</feature>
<dbReference type="PANTHER" id="PTHR11706:SF47">
    <property type="entry name" value="METAL TRANSPORTER NRAMP4"/>
    <property type="match status" value="1"/>
</dbReference>
<feature type="transmembrane region" description="Helical" evidence="7">
    <location>
        <begin position="376"/>
        <end position="400"/>
    </location>
</feature>
<feature type="transmembrane region" description="Helical" evidence="7">
    <location>
        <begin position="266"/>
        <end position="285"/>
    </location>
</feature>
<name>A0A453EWX6_AEGTS</name>
<dbReference type="GO" id="GO:0005384">
    <property type="term" value="F:manganese ion transmembrane transporter activity"/>
    <property type="evidence" value="ECO:0007669"/>
    <property type="project" value="TreeGrafter"/>
</dbReference>